<dbReference type="GO" id="GO:1903806">
    <property type="term" value="P:L-isoleucine import across plasma membrane"/>
    <property type="evidence" value="ECO:0007669"/>
    <property type="project" value="TreeGrafter"/>
</dbReference>
<evidence type="ECO:0000256" key="9">
    <source>
        <dbReference type="ARBA" id="ARBA00037998"/>
    </source>
</evidence>
<evidence type="ECO:0000256" key="8">
    <source>
        <dbReference type="ARBA" id="ARBA00023136"/>
    </source>
</evidence>
<name>X0TMD6_9ZZZZ</name>
<dbReference type="GO" id="GO:0042941">
    <property type="term" value="P:D-alanine transmembrane transport"/>
    <property type="evidence" value="ECO:0007669"/>
    <property type="project" value="TreeGrafter"/>
</dbReference>
<feature type="transmembrane region" description="Helical" evidence="10">
    <location>
        <begin position="50"/>
        <end position="76"/>
    </location>
</feature>
<keyword evidence="5 10" id="KW-0812">Transmembrane</keyword>
<dbReference type="GO" id="GO:0015190">
    <property type="term" value="F:L-leucine transmembrane transporter activity"/>
    <property type="evidence" value="ECO:0007669"/>
    <property type="project" value="TreeGrafter"/>
</dbReference>
<dbReference type="GO" id="GO:0015808">
    <property type="term" value="P:L-alanine transport"/>
    <property type="evidence" value="ECO:0007669"/>
    <property type="project" value="TreeGrafter"/>
</dbReference>
<dbReference type="PANTHER" id="PTHR11795">
    <property type="entry name" value="BRANCHED-CHAIN AMINO ACID TRANSPORT SYSTEM PERMEASE PROTEIN LIVH"/>
    <property type="match status" value="1"/>
</dbReference>
<evidence type="ECO:0008006" key="12">
    <source>
        <dbReference type="Google" id="ProtNLM"/>
    </source>
</evidence>
<dbReference type="EMBL" id="BARS01017892">
    <property type="protein sequence ID" value="GAF88416.1"/>
    <property type="molecule type" value="Genomic_DNA"/>
</dbReference>
<evidence type="ECO:0000256" key="10">
    <source>
        <dbReference type="SAM" id="Phobius"/>
    </source>
</evidence>
<feature type="transmembrane region" description="Helical" evidence="10">
    <location>
        <begin position="82"/>
        <end position="106"/>
    </location>
</feature>
<dbReference type="AlphaFoldDB" id="X0TMD6"/>
<dbReference type="GO" id="GO:0005886">
    <property type="term" value="C:plasma membrane"/>
    <property type="evidence" value="ECO:0007669"/>
    <property type="project" value="UniProtKB-SubCell"/>
</dbReference>
<dbReference type="InterPro" id="IPR001851">
    <property type="entry name" value="ABC_transp_permease"/>
</dbReference>
<keyword evidence="4" id="KW-0997">Cell inner membrane</keyword>
<feature type="transmembrane region" description="Helical" evidence="10">
    <location>
        <begin position="16"/>
        <end position="38"/>
    </location>
</feature>
<protein>
    <recommendedName>
        <fullName evidence="12">Branched-chain amino acid ABC transporter permease</fullName>
    </recommendedName>
</protein>
<dbReference type="InterPro" id="IPR052157">
    <property type="entry name" value="BCAA_transport_permease"/>
</dbReference>
<evidence type="ECO:0000256" key="2">
    <source>
        <dbReference type="ARBA" id="ARBA00022448"/>
    </source>
</evidence>
<dbReference type="GO" id="GO:0005304">
    <property type="term" value="F:L-valine transmembrane transporter activity"/>
    <property type="evidence" value="ECO:0007669"/>
    <property type="project" value="TreeGrafter"/>
</dbReference>
<comment type="subcellular location">
    <subcellularLocation>
        <location evidence="1">Cell membrane</location>
        <topology evidence="1">Multi-pass membrane protein</topology>
    </subcellularLocation>
</comment>
<evidence type="ECO:0000256" key="3">
    <source>
        <dbReference type="ARBA" id="ARBA00022475"/>
    </source>
</evidence>
<sequence>DNMELARVSGIDTEKVIMWTWAIAAALAAAGGILVGIEDKFITPDMGWQMLLPIFAAVILGGIGNPYGAMAGGMIIGLSGEISTAFISTAYKPAVAFIIMVIVLIIKPRGLFGTR</sequence>
<proteinExistence type="inferred from homology"/>
<keyword evidence="6" id="KW-0029">Amino-acid transport</keyword>
<evidence type="ECO:0000256" key="7">
    <source>
        <dbReference type="ARBA" id="ARBA00022989"/>
    </source>
</evidence>
<keyword evidence="8 10" id="KW-0472">Membrane</keyword>
<organism evidence="11">
    <name type="scientific">marine sediment metagenome</name>
    <dbReference type="NCBI Taxonomy" id="412755"/>
    <lineage>
        <taxon>unclassified sequences</taxon>
        <taxon>metagenomes</taxon>
        <taxon>ecological metagenomes</taxon>
    </lineage>
</organism>
<gene>
    <name evidence="11" type="ORF">S01H1_29204</name>
</gene>
<evidence type="ECO:0000256" key="4">
    <source>
        <dbReference type="ARBA" id="ARBA00022519"/>
    </source>
</evidence>
<keyword evidence="3" id="KW-1003">Cell membrane</keyword>
<dbReference type="PANTHER" id="PTHR11795:SF371">
    <property type="entry name" value="HIGH-AFFINITY BRANCHED-CHAIN AMINO ACID TRANSPORT SYSTEM PERMEASE PROTEIN LIVH"/>
    <property type="match status" value="1"/>
</dbReference>
<dbReference type="Pfam" id="PF02653">
    <property type="entry name" value="BPD_transp_2"/>
    <property type="match status" value="1"/>
</dbReference>
<keyword evidence="7 10" id="KW-1133">Transmembrane helix</keyword>
<comment type="similarity">
    <text evidence="9">Belongs to the binding-protein-dependent transport system permease family. LivHM subfamily.</text>
</comment>
<dbReference type="GO" id="GO:0015188">
    <property type="term" value="F:L-isoleucine transmembrane transporter activity"/>
    <property type="evidence" value="ECO:0007669"/>
    <property type="project" value="TreeGrafter"/>
</dbReference>
<keyword evidence="2" id="KW-0813">Transport</keyword>
<feature type="non-terminal residue" evidence="11">
    <location>
        <position position="1"/>
    </location>
</feature>
<evidence type="ECO:0000313" key="11">
    <source>
        <dbReference type="EMBL" id="GAF88416.1"/>
    </source>
</evidence>
<evidence type="ECO:0000256" key="1">
    <source>
        <dbReference type="ARBA" id="ARBA00004651"/>
    </source>
</evidence>
<dbReference type="GO" id="GO:0015192">
    <property type="term" value="F:L-phenylalanine transmembrane transporter activity"/>
    <property type="evidence" value="ECO:0007669"/>
    <property type="project" value="TreeGrafter"/>
</dbReference>
<reference evidence="11" key="1">
    <citation type="journal article" date="2014" name="Front. Microbiol.">
        <title>High frequency of phylogenetically diverse reductive dehalogenase-homologous genes in deep subseafloor sedimentary metagenomes.</title>
        <authorList>
            <person name="Kawai M."/>
            <person name="Futagami T."/>
            <person name="Toyoda A."/>
            <person name="Takaki Y."/>
            <person name="Nishi S."/>
            <person name="Hori S."/>
            <person name="Arai W."/>
            <person name="Tsubouchi T."/>
            <person name="Morono Y."/>
            <person name="Uchiyama I."/>
            <person name="Ito T."/>
            <person name="Fujiyama A."/>
            <person name="Inagaki F."/>
            <person name="Takami H."/>
        </authorList>
    </citation>
    <scope>NUCLEOTIDE SEQUENCE</scope>
    <source>
        <strain evidence="11">Expedition CK06-06</strain>
    </source>
</reference>
<dbReference type="CDD" id="cd06582">
    <property type="entry name" value="TM_PBP1_LivH_like"/>
    <property type="match status" value="1"/>
</dbReference>
<evidence type="ECO:0000256" key="5">
    <source>
        <dbReference type="ARBA" id="ARBA00022692"/>
    </source>
</evidence>
<accession>X0TMD6</accession>
<evidence type="ECO:0000256" key="6">
    <source>
        <dbReference type="ARBA" id="ARBA00022970"/>
    </source>
</evidence>
<comment type="caution">
    <text evidence="11">The sequence shown here is derived from an EMBL/GenBank/DDBJ whole genome shotgun (WGS) entry which is preliminary data.</text>
</comment>